<dbReference type="PANTHER" id="PTHR43877">
    <property type="entry name" value="AMINOALKYLPHOSPHONATE N-ACETYLTRANSFERASE-RELATED-RELATED"/>
    <property type="match status" value="1"/>
</dbReference>
<protein>
    <submittedName>
        <fullName evidence="4">GNAT family N-acetyltransferase</fullName>
    </submittedName>
</protein>
<name>A0AAE3WCB8_9RHOB</name>
<dbReference type="Proteomes" id="UP001226762">
    <property type="component" value="Unassembled WGS sequence"/>
</dbReference>
<organism evidence="4 5">
    <name type="scientific">Marimonas arenosa</name>
    <dbReference type="NCBI Taxonomy" id="1795305"/>
    <lineage>
        <taxon>Bacteria</taxon>
        <taxon>Pseudomonadati</taxon>
        <taxon>Pseudomonadota</taxon>
        <taxon>Alphaproteobacteria</taxon>
        <taxon>Rhodobacterales</taxon>
        <taxon>Paracoccaceae</taxon>
        <taxon>Marimonas</taxon>
    </lineage>
</organism>
<reference evidence="4" key="2">
    <citation type="submission" date="2023-02" db="EMBL/GenBank/DDBJ databases">
        <title>'Rhodoalgimonas zhirmunskyi' gen. nov., isolated from a red alga.</title>
        <authorList>
            <person name="Nedashkovskaya O.I."/>
            <person name="Otstavnykh N.Y."/>
            <person name="Bystritskaya E.P."/>
            <person name="Balabanova L.A."/>
            <person name="Isaeva M.P."/>
        </authorList>
    </citation>
    <scope>NUCLEOTIDE SEQUENCE</scope>
    <source>
        <strain evidence="4">KCTC 52189</strain>
    </source>
</reference>
<dbReference type="InterPro" id="IPR000182">
    <property type="entry name" value="GNAT_dom"/>
</dbReference>
<proteinExistence type="predicted"/>
<evidence type="ECO:0000259" key="3">
    <source>
        <dbReference type="PROSITE" id="PS51186"/>
    </source>
</evidence>
<dbReference type="Gene3D" id="3.40.630.30">
    <property type="match status" value="1"/>
</dbReference>
<keyword evidence="1" id="KW-0808">Transferase</keyword>
<dbReference type="GO" id="GO:0016747">
    <property type="term" value="F:acyltransferase activity, transferring groups other than amino-acyl groups"/>
    <property type="evidence" value="ECO:0007669"/>
    <property type="project" value="InterPro"/>
</dbReference>
<dbReference type="PROSITE" id="PS51186">
    <property type="entry name" value="GNAT"/>
    <property type="match status" value="1"/>
</dbReference>
<feature type="domain" description="N-acetyltransferase" evidence="3">
    <location>
        <begin position="2"/>
        <end position="150"/>
    </location>
</feature>
<evidence type="ECO:0000313" key="4">
    <source>
        <dbReference type="EMBL" id="MDQ2090601.1"/>
    </source>
</evidence>
<accession>A0AAE3WCB8</accession>
<dbReference type="InterPro" id="IPR050832">
    <property type="entry name" value="Bact_Acetyltransf"/>
</dbReference>
<dbReference type="Pfam" id="PF00583">
    <property type="entry name" value="Acetyltransf_1"/>
    <property type="match status" value="1"/>
</dbReference>
<keyword evidence="5" id="KW-1185">Reference proteome</keyword>
<keyword evidence="2" id="KW-0012">Acyltransferase</keyword>
<dbReference type="EMBL" id="JANHAX010000003">
    <property type="protein sequence ID" value="MDQ2090601.1"/>
    <property type="molecule type" value="Genomic_DNA"/>
</dbReference>
<gene>
    <name evidence="4" type="ORF">NO357_11885</name>
</gene>
<evidence type="ECO:0000256" key="1">
    <source>
        <dbReference type="ARBA" id="ARBA00022679"/>
    </source>
</evidence>
<sequence length="151" mass="16127">MISIAPTTPRDPATRALLKASHALMGSLFPAEANHFLDLDALDADNIRLFAARDGRATLATGALAVKDGYGDVKSMFTAPRARGKGAAAALLKHIEDTARALDLPVLRLETGAGLDAAHRLYVRHGFAPRGPFGDYPDSLYSLFMEKPLAE</sequence>
<evidence type="ECO:0000256" key="2">
    <source>
        <dbReference type="ARBA" id="ARBA00023315"/>
    </source>
</evidence>
<dbReference type="AlphaFoldDB" id="A0AAE3WCB8"/>
<evidence type="ECO:0000313" key="5">
    <source>
        <dbReference type="Proteomes" id="UP001226762"/>
    </source>
</evidence>
<dbReference type="PANTHER" id="PTHR43877:SF2">
    <property type="entry name" value="AMINOALKYLPHOSPHONATE N-ACETYLTRANSFERASE-RELATED"/>
    <property type="match status" value="1"/>
</dbReference>
<comment type="caution">
    <text evidence="4">The sequence shown here is derived from an EMBL/GenBank/DDBJ whole genome shotgun (WGS) entry which is preliminary data.</text>
</comment>
<dbReference type="InterPro" id="IPR016181">
    <property type="entry name" value="Acyl_CoA_acyltransferase"/>
</dbReference>
<dbReference type="RefSeq" id="WP_306735875.1">
    <property type="nucleotide sequence ID" value="NZ_JANHAX010000003.1"/>
</dbReference>
<reference evidence="4" key="1">
    <citation type="submission" date="2022-07" db="EMBL/GenBank/DDBJ databases">
        <authorList>
            <person name="Otstavnykh N."/>
            <person name="Isaeva M."/>
            <person name="Bystritskaya E."/>
        </authorList>
    </citation>
    <scope>NUCLEOTIDE SEQUENCE</scope>
    <source>
        <strain evidence="4">KCTC 52189</strain>
    </source>
</reference>
<dbReference type="SUPFAM" id="SSF55729">
    <property type="entry name" value="Acyl-CoA N-acyltransferases (Nat)"/>
    <property type="match status" value="1"/>
</dbReference>